<gene>
    <name evidence="10" type="ORF">ANCCEY_02823</name>
</gene>
<feature type="transmembrane region" description="Helical" evidence="9">
    <location>
        <begin position="20"/>
        <end position="42"/>
    </location>
</feature>
<comment type="similarity">
    <text evidence="2">Belongs to the sideroflexin family.</text>
</comment>
<evidence type="ECO:0000313" key="11">
    <source>
        <dbReference type="Proteomes" id="UP000054495"/>
    </source>
</evidence>
<dbReference type="Pfam" id="PF03820">
    <property type="entry name" value="SFXNs"/>
    <property type="match status" value="1"/>
</dbReference>
<comment type="subcellular location">
    <subcellularLocation>
        <location evidence="1">Mitochondrion membrane</location>
        <topology evidence="1">Multi-pass membrane protein</topology>
    </subcellularLocation>
</comment>
<dbReference type="GO" id="GO:0005743">
    <property type="term" value="C:mitochondrial inner membrane"/>
    <property type="evidence" value="ECO:0007669"/>
    <property type="project" value="TreeGrafter"/>
</dbReference>
<keyword evidence="8 9" id="KW-0472">Membrane</keyword>
<proteinExistence type="inferred from homology"/>
<dbReference type="AlphaFoldDB" id="A0A0D6M6P4"/>
<dbReference type="InterPro" id="IPR004686">
    <property type="entry name" value="Mtc"/>
</dbReference>
<evidence type="ECO:0000256" key="7">
    <source>
        <dbReference type="ARBA" id="ARBA00023128"/>
    </source>
</evidence>
<dbReference type="GO" id="GO:0015075">
    <property type="term" value="F:monoatomic ion transmembrane transporter activity"/>
    <property type="evidence" value="ECO:0007669"/>
    <property type="project" value="InterPro"/>
</dbReference>
<evidence type="ECO:0000256" key="1">
    <source>
        <dbReference type="ARBA" id="ARBA00004225"/>
    </source>
</evidence>
<sequence>MVPAESGKLLYEQARPQLFGPIQTVLCGMILLVSTPLGCALFPQMTPVRVTKLEPELQEKIKALPNSPSVVYCNKGSALGMKLLIAGAIREAHLDKQNSEATNCYTDRRAHDCVRNAQ</sequence>
<reference evidence="10 11" key="1">
    <citation type="submission" date="2013-05" db="EMBL/GenBank/DDBJ databases">
        <title>Draft genome of the parasitic nematode Anyclostoma ceylanicum.</title>
        <authorList>
            <person name="Mitreva M."/>
        </authorList>
    </citation>
    <scope>NUCLEOTIDE SEQUENCE [LARGE SCALE GENOMIC DNA]</scope>
</reference>
<keyword evidence="11" id="KW-1185">Reference proteome</keyword>
<evidence type="ECO:0000256" key="5">
    <source>
        <dbReference type="ARBA" id="ARBA00022970"/>
    </source>
</evidence>
<dbReference type="GO" id="GO:0140300">
    <property type="term" value="P:serine import into mitochondrion"/>
    <property type="evidence" value="ECO:0007669"/>
    <property type="project" value="TreeGrafter"/>
</dbReference>
<accession>A0A0D6M6P4</accession>
<evidence type="ECO:0000256" key="8">
    <source>
        <dbReference type="ARBA" id="ARBA00023136"/>
    </source>
</evidence>
<dbReference type="Proteomes" id="UP000054495">
    <property type="component" value="Unassembled WGS sequence"/>
</dbReference>
<evidence type="ECO:0000256" key="4">
    <source>
        <dbReference type="ARBA" id="ARBA00022692"/>
    </source>
</evidence>
<keyword evidence="6 9" id="KW-1133">Transmembrane helix</keyword>
<evidence type="ECO:0000256" key="6">
    <source>
        <dbReference type="ARBA" id="ARBA00022989"/>
    </source>
</evidence>
<keyword evidence="3" id="KW-0813">Transport</keyword>
<protein>
    <submittedName>
        <fullName evidence="10">Uncharacterized protein</fullName>
    </submittedName>
</protein>
<dbReference type="EMBL" id="KE124820">
    <property type="protein sequence ID" value="EPB78101.1"/>
    <property type="molecule type" value="Genomic_DNA"/>
</dbReference>
<keyword evidence="4 9" id="KW-0812">Transmembrane</keyword>
<evidence type="ECO:0000256" key="3">
    <source>
        <dbReference type="ARBA" id="ARBA00022448"/>
    </source>
</evidence>
<name>A0A0D6M6P4_9BILA</name>
<dbReference type="PANTHER" id="PTHR11153:SF8">
    <property type="entry name" value="SIDEROFLEXIN-1"/>
    <property type="match status" value="1"/>
</dbReference>
<evidence type="ECO:0000256" key="2">
    <source>
        <dbReference type="ARBA" id="ARBA00005974"/>
    </source>
</evidence>
<keyword evidence="7" id="KW-0496">Mitochondrion</keyword>
<evidence type="ECO:0000256" key="9">
    <source>
        <dbReference type="SAM" id="Phobius"/>
    </source>
</evidence>
<dbReference type="PANTHER" id="PTHR11153">
    <property type="entry name" value="SIDEROFLEXIN"/>
    <property type="match status" value="1"/>
</dbReference>
<keyword evidence="5" id="KW-0029">Amino-acid transport</keyword>
<evidence type="ECO:0000313" key="10">
    <source>
        <dbReference type="EMBL" id="EPB78101.1"/>
    </source>
</evidence>
<organism evidence="10 11">
    <name type="scientific">Ancylostoma ceylanicum</name>
    <dbReference type="NCBI Taxonomy" id="53326"/>
    <lineage>
        <taxon>Eukaryota</taxon>
        <taxon>Metazoa</taxon>
        <taxon>Ecdysozoa</taxon>
        <taxon>Nematoda</taxon>
        <taxon>Chromadorea</taxon>
        <taxon>Rhabditida</taxon>
        <taxon>Rhabditina</taxon>
        <taxon>Rhabditomorpha</taxon>
        <taxon>Strongyloidea</taxon>
        <taxon>Ancylostomatidae</taxon>
        <taxon>Ancylostomatinae</taxon>
        <taxon>Ancylostoma</taxon>
    </lineage>
</organism>